<evidence type="ECO:0000313" key="1">
    <source>
        <dbReference type="EMBL" id="MBB6551829.1"/>
    </source>
</evidence>
<keyword evidence="2" id="KW-1185">Reference proteome</keyword>
<sequence length="64" mass="6947">MRIAVPTLIVQGEADAFVPPEDCGRRVARAVAGSLLTTIPAVPHAASLTHHEQWNCLVLEFLTR</sequence>
<gene>
    <name evidence="1" type="ORF">HD593_006624</name>
</gene>
<proteinExistence type="predicted"/>
<protein>
    <submittedName>
        <fullName evidence="1">Pimeloyl-ACP methyl ester carboxylesterase</fullName>
    </submittedName>
</protein>
<dbReference type="SUPFAM" id="SSF53474">
    <property type="entry name" value="alpha/beta-Hydrolases"/>
    <property type="match status" value="1"/>
</dbReference>
<reference evidence="1 2" key="1">
    <citation type="submission" date="2020-08" db="EMBL/GenBank/DDBJ databases">
        <title>Sequencing the genomes of 1000 actinobacteria strains.</title>
        <authorList>
            <person name="Klenk H.-P."/>
        </authorList>
    </citation>
    <scope>NUCLEOTIDE SEQUENCE [LARGE SCALE GENOMIC DNA]</scope>
    <source>
        <strain evidence="1 2">DSM 43768</strain>
    </source>
</reference>
<dbReference type="AlphaFoldDB" id="A0A7X0NY75"/>
<dbReference type="InterPro" id="IPR029058">
    <property type="entry name" value="AB_hydrolase_fold"/>
</dbReference>
<accession>A0A7X0NY75</accession>
<dbReference type="RefSeq" id="WP_185105835.1">
    <property type="nucleotide sequence ID" value="NZ_BAAAXY010000275.1"/>
</dbReference>
<comment type="caution">
    <text evidence="1">The sequence shown here is derived from an EMBL/GenBank/DDBJ whole genome shotgun (WGS) entry which is preliminary data.</text>
</comment>
<evidence type="ECO:0000313" key="2">
    <source>
        <dbReference type="Proteomes" id="UP000565579"/>
    </source>
</evidence>
<dbReference type="Gene3D" id="3.40.50.1820">
    <property type="entry name" value="alpha/beta hydrolase"/>
    <property type="match status" value="1"/>
</dbReference>
<dbReference type="Proteomes" id="UP000565579">
    <property type="component" value="Unassembled WGS sequence"/>
</dbReference>
<organism evidence="1 2">
    <name type="scientific">Nonomuraea rubra</name>
    <dbReference type="NCBI Taxonomy" id="46180"/>
    <lineage>
        <taxon>Bacteria</taxon>
        <taxon>Bacillati</taxon>
        <taxon>Actinomycetota</taxon>
        <taxon>Actinomycetes</taxon>
        <taxon>Streptosporangiales</taxon>
        <taxon>Streptosporangiaceae</taxon>
        <taxon>Nonomuraea</taxon>
    </lineage>
</organism>
<name>A0A7X0NY75_9ACTN</name>
<dbReference type="EMBL" id="JACHMI010000001">
    <property type="protein sequence ID" value="MBB6551829.1"/>
    <property type="molecule type" value="Genomic_DNA"/>
</dbReference>